<evidence type="ECO:0000313" key="1">
    <source>
        <dbReference type="EMBL" id="OSX65709.1"/>
    </source>
</evidence>
<dbReference type="EMBL" id="KZ110592">
    <property type="protein sequence ID" value="OSX65709.1"/>
    <property type="molecule type" value="Genomic_DNA"/>
</dbReference>
<dbReference type="AlphaFoldDB" id="A0A1X6NAN9"/>
<organism evidence="1 2">
    <name type="scientific">Postia placenta MAD-698-R-SB12</name>
    <dbReference type="NCBI Taxonomy" id="670580"/>
    <lineage>
        <taxon>Eukaryota</taxon>
        <taxon>Fungi</taxon>
        <taxon>Dikarya</taxon>
        <taxon>Basidiomycota</taxon>
        <taxon>Agaricomycotina</taxon>
        <taxon>Agaricomycetes</taxon>
        <taxon>Polyporales</taxon>
        <taxon>Adustoporiaceae</taxon>
        <taxon>Rhodonia</taxon>
    </lineage>
</organism>
<sequence>MSFQPRAYDPEIHSSRSYASFRPHITLVTFFILESPSLKLMLPPCITPINVSFSSLKVETAYLGSLSISIFEPRELMILHE</sequence>
<dbReference type="OrthoDB" id="514292at2759"/>
<protein>
    <submittedName>
        <fullName evidence="1">Uncharacterized protein</fullName>
    </submittedName>
</protein>
<gene>
    <name evidence="1" type="ORF">POSPLADRAFT_1131389</name>
</gene>
<dbReference type="Gene3D" id="3.90.1140.10">
    <property type="entry name" value="Cyclic phosphodiesterase"/>
    <property type="match status" value="1"/>
</dbReference>
<keyword evidence="2" id="KW-1185">Reference proteome</keyword>
<reference evidence="1 2" key="1">
    <citation type="submission" date="2017-04" db="EMBL/GenBank/DDBJ databases">
        <title>Genome Sequence of the Model Brown-Rot Fungus Postia placenta SB12.</title>
        <authorList>
            <consortium name="DOE Joint Genome Institute"/>
            <person name="Gaskell J."/>
            <person name="Kersten P."/>
            <person name="Larrondo L.F."/>
            <person name="Canessa P."/>
            <person name="Martinez D."/>
            <person name="Hibbett D."/>
            <person name="Schmoll M."/>
            <person name="Kubicek C.P."/>
            <person name="Martinez A.T."/>
            <person name="Yadav J."/>
            <person name="Master E."/>
            <person name="Magnuson J.K."/>
            <person name="James T."/>
            <person name="Yaver D."/>
            <person name="Berka R."/>
            <person name="Labutti K."/>
            <person name="Lipzen A."/>
            <person name="Aerts A."/>
            <person name="Barry K."/>
            <person name="Henrissat B."/>
            <person name="Blanchette R."/>
            <person name="Grigoriev I."/>
            <person name="Cullen D."/>
        </authorList>
    </citation>
    <scope>NUCLEOTIDE SEQUENCE [LARGE SCALE GENOMIC DNA]</scope>
    <source>
        <strain evidence="1 2">MAD-698-R-SB12</strain>
    </source>
</reference>
<evidence type="ECO:0000313" key="2">
    <source>
        <dbReference type="Proteomes" id="UP000194127"/>
    </source>
</evidence>
<accession>A0A1X6NAN9</accession>
<dbReference type="RefSeq" id="XP_024342503.1">
    <property type="nucleotide sequence ID" value="XM_024484075.1"/>
</dbReference>
<dbReference type="Proteomes" id="UP000194127">
    <property type="component" value="Unassembled WGS sequence"/>
</dbReference>
<proteinExistence type="predicted"/>
<name>A0A1X6NAN9_9APHY</name>
<dbReference type="GeneID" id="36329024"/>